<organism evidence="1">
    <name type="scientific">hydrothermal vent metagenome</name>
    <dbReference type="NCBI Taxonomy" id="652676"/>
    <lineage>
        <taxon>unclassified sequences</taxon>
        <taxon>metagenomes</taxon>
        <taxon>ecological metagenomes</taxon>
    </lineage>
</organism>
<evidence type="ECO:0000313" key="1">
    <source>
        <dbReference type="EMBL" id="VAW68661.1"/>
    </source>
</evidence>
<dbReference type="EMBL" id="UOFI01000135">
    <property type="protein sequence ID" value="VAW68661.1"/>
    <property type="molecule type" value="Genomic_DNA"/>
</dbReference>
<gene>
    <name evidence="1" type="ORF">MNBD_GAMMA09-2071</name>
</gene>
<sequence>MKNCILLLAFYFLLSSPCFADNLTAIKAINKKVSDIEKLKGGLSSLELKLDTEATEAVPPEMVFYYSPESMELLILQVTVGHEVFSTRHTYYLNNNRVIKYLKEIDGRSDSPPKSAIIYNDKGVVLWKNITEPVVSVSDVVSLFKFNFNTLKQFSKY</sequence>
<accession>A0A3B0XM66</accession>
<reference evidence="1" key="1">
    <citation type="submission" date="2018-06" db="EMBL/GenBank/DDBJ databases">
        <authorList>
            <person name="Zhirakovskaya E."/>
        </authorList>
    </citation>
    <scope>NUCLEOTIDE SEQUENCE</scope>
</reference>
<protein>
    <submittedName>
        <fullName evidence="1">Uncharacterized protein</fullName>
    </submittedName>
</protein>
<name>A0A3B0XM66_9ZZZZ</name>
<dbReference type="AlphaFoldDB" id="A0A3B0XM66"/>
<proteinExistence type="predicted"/>